<keyword evidence="2" id="KW-0964">Secreted</keyword>
<gene>
    <name evidence="4" type="ORF">MCOR_18314</name>
</gene>
<feature type="compositionally biased region" description="Basic and acidic residues" evidence="3">
    <location>
        <begin position="93"/>
        <end position="117"/>
    </location>
</feature>
<dbReference type="InterPro" id="IPR001820">
    <property type="entry name" value="TIMP"/>
</dbReference>
<name>A0A6J8BFF8_MYTCO</name>
<dbReference type="GO" id="GO:0005576">
    <property type="term" value="C:extracellular region"/>
    <property type="evidence" value="ECO:0007669"/>
    <property type="project" value="UniProtKB-SubCell"/>
</dbReference>
<feature type="compositionally biased region" description="Polar residues" evidence="3">
    <location>
        <begin position="8"/>
        <end position="22"/>
    </location>
</feature>
<dbReference type="Proteomes" id="UP000507470">
    <property type="component" value="Unassembled WGS sequence"/>
</dbReference>
<proteinExistence type="predicted"/>
<evidence type="ECO:0000256" key="2">
    <source>
        <dbReference type="ARBA" id="ARBA00022525"/>
    </source>
</evidence>
<dbReference type="AlphaFoldDB" id="A0A6J8BFF8"/>
<dbReference type="GO" id="GO:0008191">
    <property type="term" value="F:metalloendopeptidase inhibitor activity"/>
    <property type="evidence" value="ECO:0007669"/>
    <property type="project" value="InterPro"/>
</dbReference>
<reference evidence="4 5" key="1">
    <citation type="submission" date="2020-06" db="EMBL/GenBank/DDBJ databases">
        <authorList>
            <person name="Li R."/>
            <person name="Bekaert M."/>
        </authorList>
    </citation>
    <scope>NUCLEOTIDE SEQUENCE [LARGE SCALE GENOMIC DNA]</scope>
    <source>
        <strain evidence="5">wild</strain>
    </source>
</reference>
<comment type="subcellular location">
    <subcellularLocation>
        <location evidence="1">Secreted</location>
    </subcellularLocation>
</comment>
<dbReference type="Gene3D" id="2.40.50.120">
    <property type="match status" value="1"/>
</dbReference>
<organism evidence="4 5">
    <name type="scientific">Mytilus coruscus</name>
    <name type="common">Sea mussel</name>
    <dbReference type="NCBI Taxonomy" id="42192"/>
    <lineage>
        <taxon>Eukaryota</taxon>
        <taxon>Metazoa</taxon>
        <taxon>Spiralia</taxon>
        <taxon>Lophotrochozoa</taxon>
        <taxon>Mollusca</taxon>
        <taxon>Bivalvia</taxon>
        <taxon>Autobranchia</taxon>
        <taxon>Pteriomorphia</taxon>
        <taxon>Mytilida</taxon>
        <taxon>Mytiloidea</taxon>
        <taxon>Mytilidae</taxon>
        <taxon>Mytilinae</taxon>
        <taxon>Mytilus</taxon>
    </lineage>
</organism>
<evidence type="ECO:0000256" key="1">
    <source>
        <dbReference type="ARBA" id="ARBA00004613"/>
    </source>
</evidence>
<dbReference type="SUPFAM" id="SSF50242">
    <property type="entry name" value="TIMP-like"/>
    <property type="match status" value="1"/>
</dbReference>
<dbReference type="Pfam" id="PF00965">
    <property type="entry name" value="TIMP"/>
    <property type="match status" value="1"/>
</dbReference>
<accession>A0A6J8BFF8</accession>
<protein>
    <submittedName>
        <fullName evidence="4">ANKRD11_12</fullName>
    </submittedName>
</protein>
<feature type="region of interest" description="Disordered" evidence="3">
    <location>
        <begin position="1"/>
        <end position="132"/>
    </location>
</feature>
<evidence type="ECO:0000313" key="5">
    <source>
        <dbReference type="Proteomes" id="UP000507470"/>
    </source>
</evidence>
<sequence length="408" mass="46930">MAMPCNISDFSWGTKTGNTNQSIDEDDQDHEAYTDQEQETQIATLPADRQVLDNHQELPLPVIKHRKKQEKPVQKRKKATEKEPTQSKANYLSKDRYHRDVIRNMEEKRDKDYKDDSGESDSILSPPKKSKYEAACNSSARLDILESEIKRLKRKVKVLENREKENLPKKEELNNISNEVQEYNGFSKTELKNLISTTTSIPTATDLLLKKLFTTDEIKSHSISVFYGKVLKEQVKKGPPDDFFDNETVRKYTMQVLYRMKGIYTGIDRTVVVQSPGNGAMCGMTLQVGQQYVIMGHRSGRKKMIRSCDFVKRTSSLSFEETFYIFTNGPYSYLKNCKDGCDDISDSSKGCHFSHENYAAIDCLSTSAVCRKERNVCKWFNNEKCPSITVRPVFPTTPPFFPRPVMRR</sequence>
<feature type="compositionally biased region" description="Acidic residues" evidence="3">
    <location>
        <begin position="23"/>
        <end position="38"/>
    </location>
</feature>
<dbReference type="EMBL" id="CACVKT020003231">
    <property type="protein sequence ID" value="CAC5382492.1"/>
    <property type="molecule type" value="Genomic_DNA"/>
</dbReference>
<keyword evidence="5" id="KW-1185">Reference proteome</keyword>
<dbReference type="OrthoDB" id="6041041at2759"/>
<evidence type="ECO:0000313" key="4">
    <source>
        <dbReference type="EMBL" id="CAC5382492.1"/>
    </source>
</evidence>
<dbReference type="InterPro" id="IPR008993">
    <property type="entry name" value="TIMP-like_OB-fold"/>
</dbReference>
<feature type="compositionally biased region" description="Basic residues" evidence="3">
    <location>
        <begin position="63"/>
        <end position="79"/>
    </location>
</feature>
<evidence type="ECO:0000256" key="3">
    <source>
        <dbReference type="SAM" id="MobiDB-lite"/>
    </source>
</evidence>